<protein>
    <submittedName>
        <fullName evidence="2">Circumsporozoite protein-like</fullName>
    </submittedName>
</protein>
<organism evidence="2 3">
    <name type="scientific">Oryza sativa subsp. japonica</name>
    <name type="common">Rice</name>
    <dbReference type="NCBI Taxonomy" id="39947"/>
    <lineage>
        <taxon>Eukaryota</taxon>
        <taxon>Viridiplantae</taxon>
        <taxon>Streptophyta</taxon>
        <taxon>Embryophyta</taxon>
        <taxon>Tracheophyta</taxon>
        <taxon>Spermatophyta</taxon>
        <taxon>Magnoliopsida</taxon>
        <taxon>Liliopsida</taxon>
        <taxon>Poales</taxon>
        <taxon>Poaceae</taxon>
        <taxon>BOP clade</taxon>
        <taxon>Oryzoideae</taxon>
        <taxon>Oryzeae</taxon>
        <taxon>Oryzinae</taxon>
        <taxon>Oryza</taxon>
        <taxon>Oryza sativa</taxon>
    </lineage>
</organism>
<dbReference type="Proteomes" id="UP000000763">
    <property type="component" value="Chromosome 2"/>
</dbReference>
<evidence type="ECO:0000256" key="1">
    <source>
        <dbReference type="SAM" id="MobiDB-lite"/>
    </source>
</evidence>
<reference evidence="3" key="2">
    <citation type="journal article" date="2008" name="Nucleic Acids Res.">
        <title>The rice annotation project database (RAP-DB): 2008 update.</title>
        <authorList>
            <consortium name="The rice annotation project (RAP)"/>
        </authorList>
    </citation>
    <scope>GENOME REANNOTATION</scope>
    <source>
        <strain evidence="3">cv. Nipponbare</strain>
    </source>
</reference>
<evidence type="ECO:0000313" key="3">
    <source>
        <dbReference type="Proteomes" id="UP000000763"/>
    </source>
</evidence>
<gene>
    <name evidence="2" type="primary">P0657H12.17</name>
</gene>
<dbReference type="EMBL" id="AP005885">
    <property type="protein sequence ID" value="BAD29464.1"/>
    <property type="molecule type" value="Genomic_DNA"/>
</dbReference>
<name>Q6EPF6_ORYSJ</name>
<feature type="region of interest" description="Disordered" evidence="1">
    <location>
        <begin position="75"/>
        <end position="94"/>
    </location>
</feature>
<evidence type="ECO:0000313" key="2">
    <source>
        <dbReference type="EMBL" id="BAD29464.1"/>
    </source>
</evidence>
<feature type="region of interest" description="Disordered" evidence="1">
    <location>
        <begin position="106"/>
        <end position="196"/>
    </location>
</feature>
<dbReference type="AlphaFoldDB" id="Q6EPF6"/>
<feature type="region of interest" description="Disordered" evidence="1">
    <location>
        <begin position="1"/>
        <end position="63"/>
    </location>
</feature>
<reference evidence="3" key="1">
    <citation type="journal article" date="2005" name="Nature">
        <title>The map-based sequence of the rice genome.</title>
        <authorList>
            <consortium name="International rice genome sequencing project (IRGSP)"/>
            <person name="Matsumoto T."/>
            <person name="Wu J."/>
            <person name="Kanamori H."/>
            <person name="Katayose Y."/>
            <person name="Fujisawa M."/>
            <person name="Namiki N."/>
            <person name="Mizuno H."/>
            <person name="Yamamoto K."/>
            <person name="Antonio B.A."/>
            <person name="Baba T."/>
            <person name="Sakata K."/>
            <person name="Nagamura Y."/>
            <person name="Aoki H."/>
            <person name="Arikawa K."/>
            <person name="Arita K."/>
            <person name="Bito T."/>
            <person name="Chiden Y."/>
            <person name="Fujitsuka N."/>
            <person name="Fukunaka R."/>
            <person name="Hamada M."/>
            <person name="Harada C."/>
            <person name="Hayashi A."/>
            <person name="Hijishita S."/>
            <person name="Honda M."/>
            <person name="Hosokawa S."/>
            <person name="Ichikawa Y."/>
            <person name="Idonuma A."/>
            <person name="Iijima M."/>
            <person name="Ikeda M."/>
            <person name="Ikeno M."/>
            <person name="Ito K."/>
            <person name="Ito S."/>
            <person name="Ito T."/>
            <person name="Ito Y."/>
            <person name="Ito Y."/>
            <person name="Iwabuchi A."/>
            <person name="Kamiya K."/>
            <person name="Karasawa W."/>
            <person name="Kurita K."/>
            <person name="Katagiri S."/>
            <person name="Kikuta A."/>
            <person name="Kobayashi H."/>
            <person name="Kobayashi N."/>
            <person name="Machita K."/>
            <person name="Maehara T."/>
            <person name="Masukawa M."/>
            <person name="Mizubayashi T."/>
            <person name="Mukai Y."/>
            <person name="Nagasaki H."/>
            <person name="Nagata Y."/>
            <person name="Naito S."/>
            <person name="Nakashima M."/>
            <person name="Nakama Y."/>
            <person name="Nakamichi Y."/>
            <person name="Nakamura M."/>
            <person name="Meguro A."/>
            <person name="Negishi M."/>
            <person name="Ohta I."/>
            <person name="Ohta T."/>
            <person name="Okamoto M."/>
            <person name="Ono N."/>
            <person name="Saji S."/>
            <person name="Sakaguchi M."/>
            <person name="Sakai K."/>
            <person name="Shibata M."/>
            <person name="Shimokawa T."/>
            <person name="Song J."/>
            <person name="Takazaki Y."/>
            <person name="Terasawa K."/>
            <person name="Tsugane M."/>
            <person name="Tsuji K."/>
            <person name="Ueda S."/>
            <person name="Waki K."/>
            <person name="Yamagata H."/>
            <person name="Yamamoto M."/>
            <person name="Yamamoto S."/>
            <person name="Yamane H."/>
            <person name="Yoshiki S."/>
            <person name="Yoshihara R."/>
            <person name="Yukawa K."/>
            <person name="Zhong H."/>
            <person name="Yano M."/>
            <person name="Yuan Q."/>
            <person name="Ouyang S."/>
            <person name="Liu J."/>
            <person name="Jones K.M."/>
            <person name="Gansberger K."/>
            <person name="Moffat K."/>
            <person name="Hill J."/>
            <person name="Bera J."/>
            <person name="Fadrosh D."/>
            <person name="Jin S."/>
            <person name="Johri S."/>
            <person name="Kim M."/>
            <person name="Overton L."/>
            <person name="Reardon M."/>
            <person name="Tsitrin T."/>
            <person name="Vuong H."/>
            <person name="Weaver B."/>
            <person name="Ciecko A."/>
            <person name="Tallon L."/>
            <person name="Jackson J."/>
            <person name="Pai G."/>
            <person name="Aken S.V."/>
            <person name="Utterback T."/>
            <person name="Reidmuller S."/>
            <person name="Feldblyum T."/>
            <person name="Hsiao J."/>
            <person name="Zismann V."/>
            <person name="Iobst S."/>
            <person name="de Vazeille A.R."/>
            <person name="Buell C.R."/>
            <person name="Ying K."/>
            <person name="Li Y."/>
            <person name="Lu T."/>
            <person name="Huang Y."/>
            <person name="Zhao Q."/>
            <person name="Feng Q."/>
            <person name="Zhang L."/>
            <person name="Zhu J."/>
            <person name="Weng Q."/>
            <person name="Mu J."/>
            <person name="Lu Y."/>
            <person name="Fan D."/>
            <person name="Liu Y."/>
            <person name="Guan J."/>
            <person name="Zhang Y."/>
            <person name="Yu S."/>
            <person name="Liu X."/>
            <person name="Zhang Y."/>
            <person name="Hong G."/>
            <person name="Han B."/>
            <person name="Choisne N."/>
            <person name="Demange N."/>
            <person name="Orjeda G."/>
            <person name="Samain S."/>
            <person name="Cattolico L."/>
            <person name="Pelletier E."/>
            <person name="Couloux A."/>
            <person name="Segurens B."/>
            <person name="Wincker P."/>
            <person name="D'Hont A."/>
            <person name="Scarpelli C."/>
            <person name="Weissenbach J."/>
            <person name="Salanoubat M."/>
            <person name="Quetier F."/>
            <person name="Yu Y."/>
            <person name="Kim H.R."/>
            <person name="Rambo T."/>
            <person name="Currie J."/>
            <person name="Collura K."/>
            <person name="Luo M."/>
            <person name="Yang T."/>
            <person name="Ammiraju J.S.S."/>
            <person name="Engler F."/>
            <person name="Soderlund C."/>
            <person name="Wing R.A."/>
            <person name="Palmer L.E."/>
            <person name="de la Bastide M."/>
            <person name="Spiegel L."/>
            <person name="Nascimento L."/>
            <person name="Zutavern T."/>
            <person name="O'Shaughnessy A."/>
            <person name="Dike S."/>
            <person name="Dedhia N."/>
            <person name="Preston R."/>
            <person name="Balija V."/>
            <person name="McCombie W.R."/>
            <person name="Chow T."/>
            <person name="Chen H."/>
            <person name="Chung M."/>
            <person name="Chen C."/>
            <person name="Shaw J."/>
            <person name="Wu H."/>
            <person name="Hsiao K."/>
            <person name="Chao Y."/>
            <person name="Chu M."/>
            <person name="Cheng C."/>
            <person name="Hour A."/>
            <person name="Lee P."/>
            <person name="Lin S."/>
            <person name="Lin Y."/>
            <person name="Liou J."/>
            <person name="Liu S."/>
            <person name="Hsing Y."/>
            <person name="Raghuvanshi S."/>
            <person name="Mohanty A."/>
            <person name="Bharti A.K."/>
            <person name="Gaur A."/>
            <person name="Gupta V."/>
            <person name="Kumar D."/>
            <person name="Ravi V."/>
            <person name="Vij S."/>
            <person name="Kapur A."/>
            <person name="Khurana P."/>
            <person name="Khurana P."/>
            <person name="Khurana J.P."/>
            <person name="Tyagi A.K."/>
            <person name="Gaikwad K."/>
            <person name="Singh A."/>
            <person name="Dalal V."/>
            <person name="Srivastava S."/>
            <person name="Dixit A."/>
            <person name="Pal A.K."/>
            <person name="Ghazi I.A."/>
            <person name="Yadav M."/>
            <person name="Pandit A."/>
            <person name="Bhargava A."/>
            <person name="Sureshbabu K."/>
            <person name="Batra K."/>
            <person name="Sharma T.R."/>
            <person name="Mohapatra T."/>
            <person name="Singh N.K."/>
            <person name="Messing J."/>
            <person name="Nelson A.B."/>
            <person name="Fuks G."/>
            <person name="Kavchok S."/>
            <person name="Keizer G."/>
            <person name="Linton E."/>
            <person name="Llaca V."/>
            <person name="Song R."/>
            <person name="Tanyolac B."/>
            <person name="Young S."/>
            <person name="Ho-Il K."/>
            <person name="Hahn J.H."/>
            <person name="Sangsakoo G."/>
            <person name="Vanavichit A."/>
            <person name="de Mattos Luiz.A.T."/>
            <person name="Zimmer P.D."/>
            <person name="Malone G."/>
            <person name="Dellagostin O."/>
            <person name="de Oliveira A.C."/>
            <person name="Bevan M."/>
            <person name="Bancroft I."/>
            <person name="Minx P."/>
            <person name="Cordum H."/>
            <person name="Wilson R."/>
            <person name="Cheng Z."/>
            <person name="Jin W."/>
            <person name="Jiang J."/>
            <person name="Leong S.A."/>
            <person name="Iwama H."/>
            <person name="Gojobori T."/>
            <person name="Itoh T."/>
            <person name="Niimura Y."/>
            <person name="Fujii Y."/>
            <person name="Habara T."/>
            <person name="Sakai H."/>
            <person name="Sato Y."/>
            <person name="Wilson G."/>
            <person name="Kumar K."/>
            <person name="McCouch S."/>
            <person name="Juretic N."/>
            <person name="Hoen D."/>
            <person name="Wright S."/>
            <person name="Bruskiewich R."/>
            <person name="Bureau T."/>
            <person name="Miyao A."/>
            <person name="Hirochika H."/>
            <person name="Nishikawa T."/>
            <person name="Kadowaki K."/>
            <person name="Sugiura M."/>
            <person name="Burr B."/>
            <person name="Sasaki T."/>
        </authorList>
    </citation>
    <scope>NUCLEOTIDE SEQUENCE [LARGE SCALE GENOMIC DNA]</scope>
    <source>
        <strain evidence="3">cv. Nipponbare</strain>
    </source>
</reference>
<sequence length="196" mass="21218">MGGGEGKLAMTTTSVNDDEDAQPWRRISQSASGKMTGVEDDKANQHWQNHAATEVKKPVGSRRRQLALKVMTPICGGGDVASREDDSTSWRHTRWPVGEDVDVLQRRHNKPAVQAETPVGGSEGEPAMKTETPNNGDIIGQLCRQRHYREAEIPVGGGKGKPVGEDVDTQQRRHNRPAVQAETPVGGGKGKPTVKT</sequence>
<accession>Q6EPF6</accession>
<proteinExistence type="predicted"/>